<dbReference type="STRING" id="291169.A9E74_00370"/>
<accession>A0A1E3GV42</accession>
<organism evidence="1 2">
    <name type="scientific">Methylophaga muralis</name>
    <dbReference type="NCBI Taxonomy" id="291169"/>
    <lineage>
        <taxon>Bacteria</taxon>
        <taxon>Pseudomonadati</taxon>
        <taxon>Pseudomonadota</taxon>
        <taxon>Gammaproteobacteria</taxon>
        <taxon>Thiotrichales</taxon>
        <taxon>Piscirickettsiaceae</taxon>
        <taxon>Methylophaga</taxon>
    </lineage>
</organism>
<evidence type="ECO:0000313" key="1">
    <source>
        <dbReference type="EMBL" id="ODN67864.1"/>
    </source>
</evidence>
<reference evidence="1 2" key="1">
    <citation type="submission" date="2016-07" db="EMBL/GenBank/DDBJ databases">
        <title>Draft Genome Sequence of Methylophaga muralis Bur 1.</title>
        <authorList>
            <person name="Vasilenko O.V."/>
            <person name="Doronina N.V."/>
            <person name="Shmareva M.N."/>
            <person name="Tarlachkov S.V."/>
            <person name="Mustakhimov I."/>
            <person name="Trotsenko Y.A."/>
        </authorList>
    </citation>
    <scope>NUCLEOTIDE SEQUENCE [LARGE SCALE GENOMIC DNA]</scope>
    <source>
        <strain evidence="1 2">Bur 1</strain>
    </source>
</reference>
<dbReference type="AlphaFoldDB" id="A0A1E3GV42"/>
<dbReference type="EMBL" id="MCRI01000002">
    <property type="protein sequence ID" value="ODN67864.1"/>
    <property type="molecule type" value="Genomic_DNA"/>
</dbReference>
<dbReference type="Proteomes" id="UP000094379">
    <property type="component" value="Unassembled WGS sequence"/>
</dbReference>
<protein>
    <submittedName>
        <fullName evidence="1">Uncharacterized protein</fullName>
    </submittedName>
</protein>
<proteinExistence type="predicted"/>
<comment type="caution">
    <text evidence="1">The sequence shown here is derived from an EMBL/GenBank/DDBJ whole genome shotgun (WGS) entry which is preliminary data.</text>
</comment>
<keyword evidence="2" id="KW-1185">Reference proteome</keyword>
<name>A0A1E3GV42_9GAMM</name>
<sequence>MVLIIFTREGLDAFKAEISDDISAIWHNPQLLTEAEHEQFQNQGITCIELPQLIDVDNNKSTLWALEYVEKNSDDQEIMIECP</sequence>
<gene>
    <name evidence="1" type="ORF">A9E74_00370</name>
</gene>
<dbReference type="RefSeq" id="WP_069294967.1">
    <property type="nucleotide sequence ID" value="NZ_MCRI01000002.1"/>
</dbReference>
<evidence type="ECO:0000313" key="2">
    <source>
        <dbReference type="Proteomes" id="UP000094379"/>
    </source>
</evidence>